<sequence>MNHRHTSDEDKDLKIIEHRTITSPAFKGEIDPIDLLKKFDCFIDILHNNPRKNDIQRIIDELTSMEIFTLDYSGEKWWINEPLVLHKYVMERPIKIRINHLFKSRGEWKNKIIKKGRINVSSHVRLPTNLTIPPEVEIKKEMVEIAAFSRSIMGIRNSVETMLEGGAPSIGVFRKTDRIIYMNKLEMWLKDNVIKDNANYDIWPVTDHISTANIYSIVNSDPTFKINT</sequence>
<dbReference type="RefSeq" id="WP_095327869.1">
    <property type="nucleotide sequence ID" value="NZ_NPBS01000018.1"/>
</dbReference>
<organism evidence="1 2">
    <name type="scientific">Shouchella clausii</name>
    <name type="common">Alkalihalobacillus clausii</name>
    <dbReference type="NCBI Taxonomy" id="79880"/>
    <lineage>
        <taxon>Bacteria</taxon>
        <taxon>Bacillati</taxon>
        <taxon>Bacillota</taxon>
        <taxon>Bacilli</taxon>
        <taxon>Bacillales</taxon>
        <taxon>Bacillaceae</taxon>
        <taxon>Shouchella</taxon>
    </lineage>
</organism>
<dbReference type="EMBL" id="NPBS01000018">
    <property type="protein sequence ID" value="PAF27285.1"/>
    <property type="molecule type" value="Genomic_DNA"/>
</dbReference>
<dbReference type="AlphaFoldDB" id="A0A268S440"/>
<reference evidence="1 2" key="1">
    <citation type="submission" date="2017-07" db="EMBL/GenBank/DDBJ databases">
        <title>Isolation and whole genome analysis of endospore-forming bacteria from heroin.</title>
        <authorList>
            <person name="Kalinowski J."/>
            <person name="Ahrens B."/>
            <person name="Al-Dilaimi A."/>
            <person name="Winkler A."/>
            <person name="Wibberg D."/>
            <person name="Schleenbecker U."/>
            <person name="Ruckert C."/>
            <person name="Wolfel R."/>
            <person name="Grass G."/>
        </authorList>
    </citation>
    <scope>NUCLEOTIDE SEQUENCE [LARGE SCALE GENOMIC DNA]</scope>
    <source>
        <strain evidence="1 2">7523-2</strain>
    </source>
</reference>
<dbReference type="Proteomes" id="UP000216133">
    <property type="component" value="Unassembled WGS sequence"/>
</dbReference>
<evidence type="ECO:0000313" key="2">
    <source>
        <dbReference type="Proteomes" id="UP000216133"/>
    </source>
</evidence>
<accession>A0A268S440</accession>
<gene>
    <name evidence="1" type="ORF">CHH61_03930</name>
</gene>
<protein>
    <submittedName>
        <fullName evidence="1">Uncharacterized protein</fullName>
    </submittedName>
</protein>
<comment type="caution">
    <text evidence="1">The sequence shown here is derived from an EMBL/GenBank/DDBJ whole genome shotgun (WGS) entry which is preliminary data.</text>
</comment>
<name>A0A268S440_SHOCL</name>
<proteinExistence type="predicted"/>
<evidence type="ECO:0000313" key="1">
    <source>
        <dbReference type="EMBL" id="PAF27285.1"/>
    </source>
</evidence>